<dbReference type="EMBL" id="WELI01000003">
    <property type="protein sequence ID" value="KAB7731092.1"/>
    <property type="molecule type" value="Genomic_DNA"/>
</dbReference>
<dbReference type="GO" id="GO:0004222">
    <property type="term" value="F:metalloendopeptidase activity"/>
    <property type="evidence" value="ECO:0007669"/>
    <property type="project" value="InterPro"/>
</dbReference>
<dbReference type="GO" id="GO:0004176">
    <property type="term" value="F:ATP-dependent peptidase activity"/>
    <property type="evidence" value="ECO:0007669"/>
    <property type="project" value="InterPro"/>
</dbReference>
<reference evidence="1 2" key="1">
    <citation type="submission" date="2019-10" db="EMBL/GenBank/DDBJ databases">
        <title>Rudanella paleaurantiibacter sp. nov., isolated from sludge.</title>
        <authorList>
            <person name="Xu S.Q."/>
        </authorList>
    </citation>
    <scope>NUCLEOTIDE SEQUENCE [LARGE SCALE GENOMIC DNA]</scope>
    <source>
        <strain evidence="1 2">HX-22-17</strain>
    </source>
</reference>
<dbReference type="AlphaFoldDB" id="A0A7J5U017"/>
<dbReference type="Proteomes" id="UP000488299">
    <property type="component" value="Unassembled WGS sequence"/>
</dbReference>
<dbReference type="SUPFAM" id="SSF140990">
    <property type="entry name" value="FtsH protease domain-like"/>
    <property type="match status" value="1"/>
</dbReference>
<accession>A0A7J5U017</accession>
<comment type="caution">
    <text evidence="1">The sequence shown here is derived from an EMBL/GenBank/DDBJ whole genome shotgun (WGS) entry which is preliminary data.</text>
</comment>
<dbReference type="GO" id="GO:0006508">
    <property type="term" value="P:proteolysis"/>
    <property type="evidence" value="ECO:0007669"/>
    <property type="project" value="InterPro"/>
</dbReference>
<dbReference type="InterPro" id="IPR037219">
    <property type="entry name" value="Peptidase_M41-like"/>
</dbReference>
<keyword evidence="2" id="KW-1185">Reference proteome</keyword>
<proteinExistence type="predicted"/>
<gene>
    <name evidence="1" type="ORF">F5984_09770</name>
</gene>
<sequence length="136" mass="15326">MFSAAHRMRWVAQYLAGHAAEQVLTGEVYDFWGHDIDEPHDFGIAWKIIESIADGSVDGVFVGSALEDAYQETIEFLKTPVVWQAIELVANEVFKRKEITRDNGLFELAEKVFALPVFADVQLITPHLTIPARNPQ</sequence>
<evidence type="ECO:0000313" key="1">
    <source>
        <dbReference type="EMBL" id="KAB7731092.1"/>
    </source>
</evidence>
<dbReference type="GO" id="GO:0005524">
    <property type="term" value="F:ATP binding"/>
    <property type="evidence" value="ECO:0007669"/>
    <property type="project" value="InterPro"/>
</dbReference>
<name>A0A7J5U017_9BACT</name>
<evidence type="ECO:0000313" key="2">
    <source>
        <dbReference type="Proteomes" id="UP000488299"/>
    </source>
</evidence>
<protein>
    <submittedName>
        <fullName evidence="1">Uncharacterized protein</fullName>
    </submittedName>
</protein>
<organism evidence="1 2">
    <name type="scientific">Rudanella paleaurantiibacter</name>
    <dbReference type="NCBI Taxonomy" id="2614655"/>
    <lineage>
        <taxon>Bacteria</taxon>
        <taxon>Pseudomonadati</taxon>
        <taxon>Bacteroidota</taxon>
        <taxon>Cytophagia</taxon>
        <taxon>Cytophagales</taxon>
        <taxon>Cytophagaceae</taxon>
        <taxon>Rudanella</taxon>
    </lineage>
</organism>